<evidence type="ECO:0000256" key="4">
    <source>
        <dbReference type="ARBA" id="ARBA00022490"/>
    </source>
</evidence>
<evidence type="ECO:0000259" key="8">
    <source>
        <dbReference type="Pfam" id="PF25780"/>
    </source>
</evidence>
<evidence type="ECO:0000256" key="5">
    <source>
        <dbReference type="ARBA" id="ARBA00022737"/>
    </source>
</evidence>
<sequence>MNKPLPPEAQDELKKQLLLSIQNEQSETIRRKICEVVAEVARNLIDDDGNNQWPEFLNFLFQCANSPVPALKESALRIFT</sequence>
<keyword evidence="10" id="KW-1185">Reference proteome</keyword>
<dbReference type="EMBL" id="JAAOIC020000052">
    <property type="protein sequence ID" value="KAG8035883.1"/>
    <property type="molecule type" value="Genomic_DNA"/>
</dbReference>
<reference evidence="9" key="2">
    <citation type="submission" date="2021-04" db="EMBL/GenBank/DDBJ databases">
        <title>Genome-wide patterns of bracovirus chromosomal integration into multiple host tissues during parasitism.</title>
        <authorList>
            <person name="Chebbi M.A.C."/>
        </authorList>
    </citation>
    <scope>NUCLEOTIDE SEQUENCE</scope>
    <source>
        <tissue evidence="9">Whole body</tissue>
    </source>
</reference>
<evidence type="ECO:0000313" key="9">
    <source>
        <dbReference type="EMBL" id="KAG8035883.1"/>
    </source>
</evidence>
<comment type="caution">
    <text evidence="9">The sequence shown here is derived from an EMBL/GenBank/DDBJ whole genome shotgun (WGS) entry which is preliminary data.</text>
</comment>
<comment type="subcellular location">
    <subcellularLocation>
        <location evidence="2">Cytoplasm</location>
    </subcellularLocation>
    <subcellularLocation>
        <location evidence="1">Nucleus</location>
    </subcellularLocation>
</comment>
<feature type="domain" description="IPO4/5-like TPR repeats" evidence="8">
    <location>
        <begin position="25"/>
        <end position="80"/>
    </location>
</feature>
<keyword evidence="3" id="KW-0813">Transport</keyword>
<dbReference type="Pfam" id="PF25780">
    <property type="entry name" value="TPR_IPO5"/>
    <property type="match status" value="1"/>
</dbReference>
<evidence type="ECO:0000256" key="1">
    <source>
        <dbReference type="ARBA" id="ARBA00004123"/>
    </source>
</evidence>
<evidence type="ECO:0000256" key="7">
    <source>
        <dbReference type="ARBA" id="ARBA00023242"/>
    </source>
</evidence>
<dbReference type="GO" id="GO:0005737">
    <property type="term" value="C:cytoplasm"/>
    <property type="evidence" value="ECO:0007669"/>
    <property type="project" value="UniProtKB-SubCell"/>
</dbReference>
<keyword evidence="7" id="KW-0539">Nucleus</keyword>
<gene>
    <name evidence="9" type="ORF">G9C98_003009</name>
</gene>
<dbReference type="Proteomes" id="UP000729913">
    <property type="component" value="Unassembled WGS sequence"/>
</dbReference>
<evidence type="ECO:0000313" key="10">
    <source>
        <dbReference type="Proteomes" id="UP000729913"/>
    </source>
</evidence>
<reference evidence="9" key="1">
    <citation type="submission" date="2020-03" db="EMBL/GenBank/DDBJ databases">
        <authorList>
            <person name="Chebbi M.A."/>
            <person name="Drezen J.M."/>
        </authorList>
    </citation>
    <scope>NUCLEOTIDE SEQUENCE</scope>
    <source>
        <tissue evidence="9">Whole body</tissue>
    </source>
</reference>
<evidence type="ECO:0000256" key="2">
    <source>
        <dbReference type="ARBA" id="ARBA00004496"/>
    </source>
</evidence>
<dbReference type="AlphaFoldDB" id="A0A8J5V7T3"/>
<dbReference type="GO" id="GO:0006606">
    <property type="term" value="P:protein import into nucleus"/>
    <property type="evidence" value="ECO:0007669"/>
    <property type="project" value="InterPro"/>
</dbReference>
<keyword evidence="6" id="KW-0653">Protein transport</keyword>
<dbReference type="PANTHER" id="PTHR10527">
    <property type="entry name" value="IMPORTIN BETA"/>
    <property type="match status" value="1"/>
</dbReference>
<evidence type="ECO:0000256" key="3">
    <source>
        <dbReference type="ARBA" id="ARBA00022448"/>
    </source>
</evidence>
<dbReference type="InterPro" id="IPR040122">
    <property type="entry name" value="Importin_beta"/>
</dbReference>
<name>A0A8J5V7T3_9HYME</name>
<proteinExistence type="predicted"/>
<protein>
    <recommendedName>
        <fullName evidence="8">IPO4/5-like TPR repeats domain-containing protein</fullName>
    </recommendedName>
</protein>
<dbReference type="OrthoDB" id="543373at2759"/>
<organism evidence="9 10">
    <name type="scientific">Cotesia typhae</name>
    <dbReference type="NCBI Taxonomy" id="2053667"/>
    <lineage>
        <taxon>Eukaryota</taxon>
        <taxon>Metazoa</taxon>
        <taxon>Ecdysozoa</taxon>
        <taxon>Arthropoda</taxon>
        <taxon>Hexapoda</taxon>
        <taxon>Insecta</taxon>
        <taxon>Pterygota</taxon>
        <taxon>Neoptera</taxon>
        <taxon>Endopterygota</taxon>
        <taxon>Hymenoptera</taxon>
        <taxon>Apocrita</taxon>
        <taxon>Ichneumonoidea</taxon>
        <taxon>Braconidae</taxon>
        <taxon>Microgastrinae</taxon>
        <taxon>Cotesia</taxon>
    </lineage>
</organism>
<dbReference type="InterPro" id="IPR057672">
    <property type="entry name" value="TPR_IPO4/5"/>
</dbReference>
<accession>A0A8J5V7T3</accession>
<keyword evidence="5" id="KW-0677">Repeat</keyword>
<evidence type="ECO:0000256" key="6">
    <source>
        <dbReference type="ARBA" id="ARBA00022927"/>
    </source>
</evidence>
<keyword evidence="4" id="KW-0963">Cytoplasm</keyword>